<name>A0ABV6HEI9_9SPHI</name>
<gene>
    <name evidence="3" type="ORF">ACFFI0_03215</name>
</gene>
<dbReference type="RefSeq" id="WP_149105130.1">
    <property type="nucleotide sequence ID" value="NZ_JBHLWO010000001.1"/>
</dbReference>
<dbReference type="PANTHER" id="PTHR43586:SF15">
    <property type="entry name" value="BLR3095 PROTEIN"/>
    <property type="match status" value="1"/>
</dbReference>
<evidence type="ECO:0000313" key="4">
    <source>
        <dbReference type="Proteomes" id="UP001589774"/>
    </source>
</evidence>
<comment type="caution">
    <text evidence="3">The sequence shown here is derived from an EMBL/GenBank/DDBJ whole genome shotgun (WGS) entry which is preliminary data.</text>
</comment>
<evidence type="ECO:0000313" key="3">
    <source>
        <dbReference type="EMBL" id="MFC0317299.1"/>
    </source>
</evidence>
<dbReference type="InterPro" id="IPR015422">
    <property type="entry name" value="PyrdxlP-dep_Trfase_small"/>
</dbReference>
<dbReference type="GO" id="GO:0008483">
    <property type="term" value="F:transaminase activity"/>
    <property type="evidence" value="ECO:0007669"/>
    <property type="project" value="UniProtKB-KW"/>
</dbReference>
<reference evidence="3 4" key="1">
    <citation type="submission" date="2024-09" db="EMBL/GenBank/DDBJ databases">
        <authorList>
            <person name="Sun Q."/>
            <person name="Mori K."/>
        </authorList>
    </citation>
    <scope>NUCLEOTIDE SEQUENCE [LARGE SCALE GENOMIC DNA]</scope>
    <source>
        <strain evidence="3 4">CCM 7765</strain>
    </source>
</reference>
<organism evidence="3 4">
    <name type="scientific">Olivibacter oleidegradans</name>
    <dbReference type="NCBI Taxonomy" id="760123"/>
    <lineage>
        <taxon>Bacteria</taxon>
        <taxon>Pseudomonadati</taxon>
        <taxon>Bacteroidota</taxon>
        <taxon>Sphingobacteriia</taxon>
        <taxon>Sphingobacteriales</taxon>
        <taxon>Sphingobacteriaceae</taxon>
        <taxon>Olivibacter</taxon>
    </lineage>
</organism>
<protein>
    <submittedName>
        <fullName evidence="3">Aminotransferase class V-fold PLP-dependent enzyme</fullName>
    </submittedName>
</protein>
<dbReference type="InterPro" id="IPR015421">
    <property type="entry name" value="PyrdxlP-dep_Trfase_major"/>
</dbReference>
<keyword evidence="3" id="KW-0032">Aminotransferase</keyword>
<keyword evidence="4" id="KW-1185">Reference proteome</keyword>
<dbReference type="Gene3D" id="3.90.1150.10">
    <property type="entry name" value="Aspartate Aminotransferase, domain 1"/>
    <property type="match status" value="1"/>
</dbReference>
<evidence type="ECO:0000259" key="2">
    <source>
        <dbReference type="Pfam" id="PF00266"/>
    </source>
</evidence>
<keyword evidence="1" id="KW-0663">Pyridoxal phosphate</keyword>
<accession>A0ABV6HEI9</accession>
<dbReference type="Gene3D" id="3.40.640.10">
    <property type="entry name" value="Type I PLP-dependent aspartate aminotransferase-like (Major domain)"/>
    <property type="match status" value="1"/>
</dbReference>
<dbReference type="PANTHER" id="PTHR43586">
    <property type="entry name" value="CYSTEINE DESULFURASE"/>
    <property type="match status" value="1"/>
</dbReference>
<feature type="domain" description="Aminotransferase class V" evidence="2">
    <location>
        <begin position="28"/>
        <end position="342"/>
    </location>
</feature>
<dbReference type="Pfam" id="PF00266">
    <property type="entry name" value="Aminotran_5"/>
    <property type="match status" value="1"/>
</dbReference>
<dbReference type="SUPFAM" id="SSF53383">
    <property type="entry name" value="PLP-dependent transferases"/>
    <property type="match status" value="1"/>
</dbReference>
<sequence length="361" mass="41045">MTLDTHEQFPLLNRCTYVNTPGTGILSKDVLDWRRKHDEAYFRNGSSFRINQEDFLKGVRENLASLFQADADYTFLVPNFSFGINTFLDGLASSERFLLLEGDYPSVNYAVKSRGFKVETVEVDENLEDRILIKISEFKPTVFAFSLVQYISGIKLNFEFIKKLKAEYPELLLIADGTQYCGTERFDFKNSGLDFLGASGYKWMLSGYGNGFVFLRGRIADRLYRLASGQELPTEPFLRGRTHLSLYFEPGHQDTLTFGTLAQSVAYFNQIGMQTIENRIRTLSVQAFAAFSDRGLLANSVIKRPIHSSIFSLSIDDTVHKRLQEANVVCIRRGSGVRVGFHFFNTVDDLNKILDILDQSI</sequence>
<dbReference type="InterPro" id="IPR015424">
    <property type="entry name" value="PyrdxlP-dep_Trfase"/>
</dbReference>
<dbReference type="InterPro" id="IPR000192">
    <property type="entry name" value="Aminotrans_V_dom"/>
</dbReference>
<dbReference type="EMBL" id="JBHLWO010000001">
    <property type="protein sequence ID" value="MFC0317299.1"/>
    <property type="molecule type" value="Genomic_DNA"/>
</dbReference>
<keyword evidence="3" id="KW-0808">Transferase</keyword>
<evidence type="ECO:0000256" key="1">
    <source>
        <dbReference type="ARBA" id="ARBA00022898"/>
    </source>
</evidence>
<proteinExistence type="predicted"/>
<dbReference type="Proteomes" id="UP001589774">
    <property type="component" value="Unassembled WGS sequence"/>
</dbReference>